<evidence type="ECO:0000313" key="1">
    <source>
        <dbReference type="EMBL" id="OWZ12122.1"/>
    </source>
</evidence>
<organism evidence="1 2">
    <name type="scientific">Phytophthora megakarya</name>
    <dbReference type="NCBI Taxonomy" id="4795"/>
    <lineage>
        <taxon>Eukaryota</taxon>
        <taxon>Sar</taxon>
        <taxon>Stramenopiles</taxon>
        <taxon>Oomycota</taxon>
        <taxon>Peronosporomycetes</taxon>
        <taxon>Peronosporales</taxon>
        <taxon>Peronosporaceae</taxon>
        <taxon>Phytophthora</taxon>
    </lineage>
</organism>
<dbReference type="EMBL" id="NBNE01001933">
    <property type="protein sequence ID" value="OWZ12122.1"/>
    <property type="molecule type" value="Genomic_DNA"/>
</dbReference>
<comment type="caution">
    <text evidence="1">The sequence shown here is derived from an EMBL/GenBank/DDBJ whole genome shotgun (WGS) entry which is preliminary data.</text>
</comment>
<accession>A0A225W3I6</accession>
<gene>
    <name evidence="1" type="ORF">PHMEG_00014759</name>
</gene>
<evidence type="ECO:0000313" key="2">
    <source>
        <dbReference type="Proteomes" id="UP000198211"/>
    </source>
</evidence>
<protein>
    <recommendedName>
        <fullName evidence="3">PiggyBac transposable element-derived protein domain-containing protein</fullName>
    </recommendedName>
</protein>
<dbReference type="Proteomes" id="UP000198211">
    <property type="component" value="Unassembled WGS sequence"/>
</dbReference>
<proteinExistence type="predicted"/>
<reference evidence="2" key="1">
    <citation type="submission" date="2017-03" db="EMBL/GenBank/DDBJ databases">
        <title>Phytopthora megakarya and P. palmivora, two closely related causual agents of cacao black pod achieved similar genome size and gene model numbers by different mechanisms.</title>
        <authorList>
            <person name="Ali S."/>
            <person name="Shao J."/>
            <person name="Larry D.J."/>
            <person name="Kronmiller B."/>
            <person name="Shen D."/>
            <person name="Strem M.D."/>
            <person name="Melnick R.L."/>
            <person name="Guiltinan M.J."/>
            <person name="Tyler B.M."/>
            <person name="Meinhardt L.W."/>
            <person name="Bailey B.A."/>
        </authorList>
    </citation>
    <scope>NUCLEOTIDE SEQUENCE [LARGE SCALE GENOMIC DNA]</scope>
    <source>
        <strain evidence="2">zdho120</strain>
    </source>
</reference>
<keyword evidence="2" id="KW-1185">Reference proteome</keyword>
<dbReference type="OrthoDB" id="6158253at2759"/>
<evidence type="ECO:0008006" key="3">
    <source>
        <dbReference type="Google" id="ProtNLM"/>
    </source>
</evidence>
<name>A0A225W3I6_9STRA</name>
<dbReference type="AlphaFoldDB" id="A0A225W3I6"/>
<sequence>MIPSRSRHNVTRHFMKDKPHKWSTKLEVFCGTEQHSDELGGESLTQYSTYPNSGPAAVIRNLSECPTASERRYFRAVVTDRFYTSVQLALQLLECNVYTVGKQKGLSARIDNELRFTTTGLNPPETQ</sequence>